<evidence type="ECO:0000256" key="6">
    <source>
        <dbReference type="ARBA" id="ARBA00023014"/>
    </source>
</evidence>
<dbReference type="GO" id="GO:0005506">
    <property type="term" value="F:iron ion binding"/>
    <property type="evidence" value="ECO:0007669"/>
    <property type="project" value="UniProtKB-UniRule"/>
</dbReference>
<dbReference type="Pfam" id="PF06902">
    <property type="entry name" value="Fer4_19"/>
    <property type="match status" value="1"/>
</dbReference>
<dbReference type="PANTHER" id="PTHR36923:SF3">
    <property type="entry name" value="FERREDOXIN"/>
    <property type="match status" value="1"/>
</dbReference>
<dbReference type="InterPro" id="IPR010693">
    <property type="entry name" value="Divergent_4Fe-4S_mono-cluster"/>
</dbReference>
<evidence type="ECO:0000256" key="3">
    <source>
        <dbReference type="ARBA" id="ARBA00022723"/>
    </source>
</evidence>
<dbReference type="Proteomes" id="UP000286931">
    <property type="component" value="Unassembled WGS sequence"/>
</dbReference>
<reference evidence="10 11" key="1">
    <citation type="submission" date="2018-12" db="EMBL/GenBank/DDBJ databases">
        <title>Draft genome sequence of Embleya hyalina NBRC 13850T.</title>
        <authorList>
            <person name="Komaki H."/>
            <person name="Hosoyama A."/>
            <person name="Kimura A."/>
            <person name="Ichikawa N."/>
            <person name="Tamura T."/>
        </authorList>
    </citation>
    <scope>NUCLEOTIDE SEQUENCE [LARGE SCALE GENOMIC DNA]</scope>
    <source>
        <strain evidence="10 11">NBRC 13850</strain>
    </source>
</reference>
<proteinExistence type="predicted"/>
<comment type="caution">
    <text evidence="10">The sequence shown here is derived from an EMBL/GenBank/DDBJ whole genome shotgun (WGS) entry which is preliminary data.</text>
</comment>
<dbReference type="EMBL" id="BIFH01000037">
    <property type="protein sequence ID" value="GCE00216.1"/>
    <property type="molecule type" value="Genomic_DNA"/>
</dbReference>
<dbReference type="Gene3D" id="3.30.70.20">
    <property type="match status" value="1"/>
</dbReference>
<evidence type="ECO:0000256" key="5">
    <source>
        <dbReference type="ARBA" id="ARBA00023004"/>
    </source>
</evidence>
<name>A0A401Z0B3_9ACTN</name>
<dbReference type="SUPFAM" id="SSF54862">
    <property type="entry name" value="4Fe-4S ferredoxins"/>
    <property type="match status" value="1"/>
</dbReference>
<keyword evidence="6 8" id="KW-0411">Iron-sulfur</keyword>
<gene>
    <name evidence="10" type="primary">fer</name>
    <name evidence="10" type="ORF">EHYA_07941</name>
</gene>
<evidence type="ECO:0000256" key="2">
    <source>
        <dbReference type="ARBA" id="ARBA00022448"/>
    </source>
</evidence>
<evidence type="ECO:0000313" key="10">
    <source>
        <dbReference type="EMBL" id="GCE00216.1"/>
    </source>
</evidence>
<evidence type="ECO:0000259" key="9">
    <source>
        <dbReference type="Pfam" id="PF06902"/>
    </source>
</evidence>
<keyword evidence="5 8" id="KW-0408">Iron</keyword>
<comment type="cofactor">
    <cofactor evidence="1">
        <name>[3Fe-4S] cluster</name>
        <dbReference type="ChEBI" id="CHEBI:21137"/>
    </cofactor>
</comment>
<organism evidence="10 11">
    <name type="scientific">Embleya hyalina</name>
    <dbReference type="NCBI Taxonomy" id="516124"/>
    <lineage>
        <taxon>Bacteria</taxon>
        <taxon>Bacillati</taxon>
        <taxon>Actinomycetota</taxon>
        <taxon>Actinomycetes</taxon>
        <taxon>Kitasatosporales</taxon>
        <taxon>Streptomycetaceae</taxon>
        <taxon>Embleya</taxon>
    </lineage>
</organism>
<keyword evidence="4 8" id="KW-0249">Electron transport</keyword>
<evidence type="ECO:0000256" key="7">
    <source>
        <dbReference type="ARBA" id="ARBA00023291"/>
    </source>
</evidence>
<evidence type="ECO:0000256" key="4">
    <source>
        <dbReference type="ARBA" id="ARBA00022982"/>
    </source>
</evidence>
<dbReference type="GO" id="GO:0009055">
    <property type="term" value="F:electron transfer activity"/>
    <property type="evidence" value="ECO:0007669"/>
    <property type="project" value="UniProtKB-UniRule"/>
</dbReference>
<keyword evidence="3 8" id="KW-0479">Metal-binding</keyword>
<dbReference type="InterPro" id="IPR001080">
    <property type="entry name" value="3Fe4S_ferredoxin"/>
</dbReference>
<dbReference type="AlphaFoldDB" id="A0A401Z0B3"/>
<accession>A0A401Z0B3</accession>
<evidence type="ECO:0000256" key="8">
    <source>
        <dbReference type="RuleBase" id="RU368020"/>
    </source>
</evidence>
<comment type="function">
    <text evidence="8">Ferredoxins are iron-sulfur proteins that transfer electrons in a wide variety of metabolic reactions.</text>
</comment>
<dbReference type="PRINTS" id="PR00352">
    <property type="entry name" value="3FE4SFRDOXIN"/>
</dbReference>
<feature type="domain" description="Divergent 4Fe-4S mono-cluster" evidence="9">
    <location>
        <begin position="9"/>
        <end position="71"/>
    </location>
</feature>
<dbReference type="InterPro" id="IPR051269">
    <property type="entry name" value="Fe-S_cluster_ET"/>
</dbReference>
<keyword evidence="11" id="KW-1185">Reference proteome</keyword>
<keyword evidence="7" id="KW-0003">3Fe-4S</keyword>
<dbReference type="PANTHER" id="PTHR36923">
    <property type="entry name" value="FERREDOXIN"/>
    <property type="match status" value="1"/>
</dbReference>
<protein>
    <recommendedName>
        <fullName evidence="8">Ferredoxin</fullName>
    </recommendedName>
</protein>
<keyword evidence="2 8" id="KW-0813">Transport</keyword>
<dbReference type="GO" id="GO:0051538">
    <property type="term" value="F:3 iron, 4 sulfur cluster binding"/>
    <property type="evidence" value="ECO:0007669"/>
    <property type="project" value="UniProtKB-KW"/>
</dbReference>
<sequence length="72" mass="7614">MTAPEQVVLRVTGDRNVCVGAGLCALTAPEVFDQDDDGLVTVLTPRPEPRAHRAARQAADLCPSGAVRVTEE</sequence>
<evidence type="ECO:0000313" key="11">
    <source>
        <dbReference type="Proteomes" id="UP000286931"/>
    </source>
</evidence>
<evidence type="ECO:0000256" key="1">
    <source>
        <dbReference type="ARBA" id="ARBA00001927"/>
    </source>
</evidence>